<dbReference type="CDD" id="cd06530">
    <property type="entry name" value="S26_SPase_I"/>
    <property type="match status" value="1"/>
</dbReference>
<dbReference type="SUPFAM" id="SSF51306">
    <property type="entry name" value="LexA/Signal peptidase"/>
    <property type="match status" value="1"/>
</dbReference>
<proteinExistence type="predicted"/>
<evidence type="ECO:0000256" key="5">
    <source>
        <dbReference type="NCBIfam" id="TIGR02228"/>
    </source>
</evidence>
<dbReference type="InterPro" id="IPR001733">
    <property type="entry name" value="Peptidase_S26B"/>
</dbReference>
<dbReference type="EC" id="3.4.21.89" evidence="5"/>
<dbReference type="NCBIfam" id="TIGR02228">
    <property type="entry name" value="sigpep_I_arch"/>
    <property type="match status" value="1"/>
</dbReference>
<evidence type="ECO:0000256" key="6">
    <source>
        <dbReference type="SAM" id="MobiDB-lite"/>
    </source>
</evidence>
<keyword evidence="4 7" id="KW-0472">Membrane</keyword>
<dbReference type="PANTHER" id="PTHR10806">
    <property type="entry name" value="SIGNAL PEPTIDASE COMPLEX CATALYTIC SUBUNIT SEC11"/>
    <property type="match status" value="1"/>
</dbReference>
<evidence type="ECO:0000256" key="1">
    <source>
        <dbReference type="ARBA" id="ARBA00004370"/>
    </source>
</evidence>
<gene>
    <name evidence="8" type="primary">sigW</name>
    <name evidence="8" type="ORF">GCM10010917_20790</name>
</gene>
<sequence length="199" mass="20857">MVRKLFSSMLSTLLLLAFIVMAVAVVISKASGGTPNFFGYQIKTVLSGSMEPGIQTGSIIAVKPGGDMTRFSPGDVISFKSGDKIITHRIVDVTQNGSLNQVMYKTKGDNNDAPDLDAVPSGDVIGEYSGFTLPYAGYAMTFANSKAGSLLLLVVPGLLLFAFSLFSSWKVISRLEKKEGTSTGSDTGTGSGPAPKSLS</sequence>
<reference evidence="9" key="1">
    <citation type="journal article" date="2019" name="Int. J. Syst. Evol. Microbiol.">
        <title>The Global Catalogue of Microorganisms (GCM) 10K type strain sequencing project: providing services to taxonomists for standard genome sequencing and annotation.</title>
        <authorList>
            <consortium name="The Broad Institute Genomics Platform"/>
            <consortium name="The Broad Institute Genome Sequencing Center for Infectious Disease"/>
            <person name="Wu L."/>
            <person name="Ma J."/>
        </authorList>
    </citation>
    <scope>NUCLEOTIDE SEQUENCE [LARGE SCALE GENOMIC DNA]</scope>
    <source>
        <strain evidence="9">CGMCC 1.15044</strain>
    </source>
</reference>
<evidence type="ECO:0000256" key="3">
    <source>
        <dbReference type="ARBA" id="ARBA00022989"/>
    </source>
</evidence>
<dbReference type="NCBIfam" id="NF046067">
    <property type="entry name" value="SigPepSipWBacil"/>
    <property type="match status" value="1"/>
</dbReference>
<name>A0ABQ1G1R0_9BACL</name>
<evidence type="ECO:0000313" key="8">
    <source>
        <dbReference type="EMBL" id="GGA35408.1"/>
    </source>
</evidence>
<dbReference type="PRINTS" id="PR00728">
    <property type="entry name" value="SIGNALPTASE"/>
</dbReference>
<dbReference type="PANTHER" id="PTHR10806:SF6">
    <property type="entry name" value="SIGNAL PEPTIDASE COMPLEX CATALYTIC SUBUNIT SEC11"/>
    <property type="match status" value="1"/>
</dbReference>
<evidence type="ECO:0000256" key="7">
    <source>
        <dbReference type="SAM" id="Phobius"/>
    </source>
</evidence>
<evidence type="ECO:0000256" key="4">
    <source>
        <dbReference type="ARBA" id="ARBA00023136"/>
    </source>
</evidence>
<keyword evidence="3 7" id="KW-1133">Transmembrane helix</keyword>
<dbReference type="Proteomes" id="UP000609323">
    <property type="component" value="Unassembled WGS sequence"/>
</dbReference>
<feature type="region of interest" description="Disordered" evidence="6">
    <location>
        <begin position="178"/>
        <end position="199"/>
    </location>
</feature>
<comment type="subcellular location">
    <subcellularLocation>
        <location evidence="1">Membrane</location>
    </subcellularLocation>
</comment>
<keyword evidence="2 7" id="KW-0812">Transmembrane</keyword>
<protein>
    <recommendedName>
        <fullName evidence="5">Signal peptidase I</fullName>
        <ecNumber evidence="5">3.4.21.89</ecNumber>
    </recommendedName>
</protein>
<keyword evidence="9" id="KW-1185">Reference proteome</keyword>
<evidence type="ECO:0000313" key="9">
    <source>
        <dbReference type="Proteomes" id="UP000609323"/>
    </source>
</evidence>
<dbReference type="InterPro" id="IPR019533">
    <property type="entry name" value="Peptidase_S26"/>
</dbReference>
<organism evidence="8 9">
    <name type="scientific">Paenibacillus physcomitrellae</name>
    <dbReference type="NCBI Taxonomy" id="1619311"/>
    <lineage>
        <taxon>Bacteria</taxon>
        <taxon>Bacillati</taxon>
        <taxon>Bacillota</taxon>
        <taxon>Bacilli</taxon>
        <taxon>Bacillales</taxon>
        <taxon>Paenibacillaceae</taxon>
        <taxon>Paenibacillus</taxon>
    </lineage>
</organism>
<dbReference type="InterPro" id="IPR036286">
    <property type="entry name" value="LexA/Signal_pep-like_sf"/>
</dbReference>
<feature type="transmembrane region" description="Helical" evidence="7">
    <location>
        <begin position="150"/>
        <end position="169"/>
    </location>
</feature>
<comment type="caution">
    <text evidence="8">The sequence shown here is derived from an EMBL/GenBank/DDBJ whole genome shotgun (WGS) entry which is preliminary data.</text>
</comment>
<dbReference type="RefSeq" id="WP_308420933.1">
    <property type="nucleotide sequence ID" value="NZ_BMHF01000006.1"/>
</dbReference>
<evidence type="ECO:0000256" key="2">
    <source>
        <dbReference type="ARBA" id="ARBA00022692"/>
    </source>
</evidence>
<accession>A0ABQ1G1R0</accession>
<dbReference type="EMBL" id="BMHF01000006">
    <property type="protein sequence ID" value="GGA35408.1"/>
    <property type="molecule type" value="Genomic_DNA"/>
</dbReference>